<dbReference type="GeneID" id="25289971"/>
<feature type="transmembrane region" description="Helical" evidence="2">
    <location>
        <begin position="448"/>
        <end position="469"/>
    </location>
</feature>
<feature type="region of interest" description="Disordered" evidence="1">
    <location>
        <begin position="76"/>
        <end position="109"/>
    </location>
</feature>
<dbReference type="Proteomes" id="UP000053617">
    <property type="component" value="Unassembled WGS sequence"/>
</dbReference>
<dbReference type="EMBL" id="KN847476">
    <property type="protein sequence ID" value="KIX07247.1"/>
    <property type="molecule type" value="Genomic_DNA"/>
</dbReference>
<evidence type="ECO:0000256" key="2">
    <source>
        <dbReference type="SAM" id="Phobius"/>
    </source>
</evidence>
<organism evidence="3 4">
    <name type="scientific">Rhinocladiella mackenziei CBS 650.93</name>
    <dbReference type="NCBI Taxonomy" id="1442369"/>
    <lineage>
        <taxon>Eukaryota</taxon>
        <taxon>Fungi</taxon>
        <taxon>Dikarya</taxon>
        <taxon>Ascomycota</taxon>
        <taxon>Pezizomycotina</taxon>
        <taxon>Eurotiomycetes</taxon>
        <taxon>Chaetothyriomycetidae</taxon>
        <taxon>Chaetothyriales</taxon>
        <taxon>Herpotrichiellaceae</taxon>
        <taxon>Rhinocladiella</taxon>
    </lineage>
</organism>
<proteinExistence type="predicted"/>
<keyword evidence="4" id="KW-1185">Reference proteome</keyword>
<dbReference type="VEuPathDB" id="FungiDB:Z518_01900"/>
<dbReference type="Gene3D" id="1.20.58.340">
    <property type="entry name" value="Magnesium transport protein CorA, transmembrane region"/>
    <property type="match status" value="1"/>
</dbReference>
<evidence type="ECO:0000313" key="4">
    <source>
        <dbReference type="Proteomes" id="UP000053617"/>
    </source>
</evidence>
<protein>
    <submittedName>
        <fullName evidence="3">Uncharacterized protein</fullName>
    </submittedName>
</protein>
<dbReference type="RefSeq" id="XP_013274383.1">
    <property type="nucleotide sequence ID" value="XM_013418929.1"/>
</dbReference>
<keyword evidence="2" id="KW-0812">Transmembrane</keyword>
<sequence length="609" mass="67695">MPTASLDSLIVSPVDFERYNGHHRLHTFELPRSPNDYSTTPIDPQCTAQDVAQWLSQPGTKADPDDATMKILLIQTRNQSTAKKTPSLSSPSPALLREPPRPRTSERESQAEFVCDVFNGIGLPLAAFGAYIKAHIAFVCVPPASTSIHEDPSTMPVSAVASAKYYCSGTSWTIAWSYSVSQNHTAAVMFHREGDGDERKAEVLADLLRLQTHLSHPMLLGYIKTKISLSFTFDMLDDMNRETLALEQEIGFPTWNWVLDRVMPGQGVGETQDNAVEGFNVLSGKLTNIRFRLRTFQQQIKFISRCNAKHRHALNTRAETASGGGTGRGYEAALRECDELDAFMDVMWDYTFVHLFDADSLGERLANAMSAVFQLTTQRDSRASLAIADINNELAWQGKTTNTSMQTIAFVSLLFLPGTFVASFFDTPIFNFPTPQNGRQVVVPQPFWIYWTVSGVLTLALGVGWMSYLRRRREMDLREREGERRQFRERIRRRTHGEAAAVVLEGRDPRSGIADSVEKGYGRNCGFNWGLDSAGSFRKTPSLTRGSGLRDDKRHGKWRVKNDLYSIAVREPTGSSANVGEAGRYANSGYGDSGWPTARSAAAACLHGL</sequence>
<reference evidence="3 4" key="1">
    <citation type="submission" date="2015-01" db="EMBL/GenBank/DDBJ databases">
        <title>The Genome Sequence of Rhinocladiella mackenzie CBS 650.93.</title>
        <authorList>
            <consortium name="The Broad Institute Genomics Platform"/>
            <person name="Cuomo C."/>
            <person name="de Hoog S."/>
            <person name="Gorbushina A."/>
            <person name="Stielow B."/>
            <person name="Teixiera M."/>
            <person name="Abouelleil A."/>
            <person name="Chapman S.B."/>
            <person name="Priest M."/>
            <person name="Young S.K."/>
            <person name="Wortman J."/>
            <person name="Nusbaum C."/>
            <person name="Birren B."/>
        </authorList>
    </citation>
    <scope>NUCLEOTIDE SEQUENCE [LARGE SCALE GENOMIC DNA]</scope>
    <source>
        <strain evidence="3 4">CBS 650.93</strain>
    </source>
</reference>
<gene>
    <name evidence="3" type="ORF">Z518_01900</name>
</gene>
<accession>A0A0D2FY70</accession>
<evidence type="ECO:0000256" key="1">
    <source>
        <dbReference type="SAM" id="MobiDB-lite"/>
    </source>
</evidence>
<feature type="compositionally biased region" description="Low complexity" evidence="1">
    <location>
        <begin position="80"/>
        <end position="97"/>
    </location>
</feature>
<name>A0A0D2FY70_9EURO</name>
<feature type="compositionally biased region" description="Basic and acidic residues" evidence="1">
    <location>
        <begin position="98"/>
        <end position="109"/>
    </location>
</feature>
<dbReference type="AlphaFoldDB" id="A0A0D2FY70"/>
<keyword evidence="2" id="KW-0472">Membrane</keyword>
<dbReference type="STRING" id="1442369.A0A0D2FY70"/>
<feature type="transmembrane region" description="Helical" evidence="2">
    <location>
        <begin position="407"/>
        <end position="425"/>
    </location>
</feature>
<dbReference type="OrthoDB" id="5207033at2759"/>
<keyword evidence="2" id="KW-1133">Transmembrane helix</keyword>
<dbReference type="HOGENOM" id="CLU_026921_0_0_1"/>
<evidence type="ECO:0000313" key="3">
    <source>
        <dbReference type="EMBL" id="KIX07247.1"/>
    </source>
</evidence>